<dbReference type="Proteomes" id="UP000509833">
    <property type="component" value="Chromosome"/>
</dbReference>
<protein>
    <submittedName>
        <fullName evidence="1">Uncharacterized protein</fullName>
    </submittedName>
</protein>
<evidence type="ECO:0000313" key="3">
    <source>
        <dbReference type="Proteomes" id="UP000509791"/>
    </source>
</evidence>
<evidence type="ECO:0000313" key="4">
    <source>
        <dbReference type="Proteomes" id="UP000509833"/>
    </source>
</evidence>
<dbReference type="EMBL" id="LR822027">
    <property type="protein sequence ID" value="CAD0153061.1"/>
    <property type="molecule type" value="Genomic_DNA"/>
</dbReference>
<name>A0A8D6U887_STRTR</name>
<dbReference type="EMBL" id="LR822017">
    <property type="protein sequence ID" value="CAD0138972.1"/>
    <property type="molecule type" value="Genomic_DNA"/>
</dbReference>
<dbReference type="Proteomes" id="UP000509791">
    <property type="component" value="Chromosome"/>
</dbReference>
<dbReference type="AlphaFoldDB" id="A0A8D6U887"/>
<organism evidence="1 4">
    <name type="scientific">Streptococcus thermophilus</name>
    <dbReference type="NCBI Taxonomy" id="1308"/>
    <lineage>
        <taxon>Bacteria</taxon>
        <taxon>Bacillati</taxon>
        <taxon>Bacillota</taxon>
        <taxon>Bacilli</taxon>
        <taxon>Lactobacillales</taxon>
        <taxon>Streptococcaceae</taxon>
        <taxon>Streptococcus</taxon>
    </lineage>
</organism>
<gene>
    <name evidence="1" type="ORF">STHERMO_1732</name>
    <name evidence="2" type="ORF">STHERMO_1780</name>
</gene>
<evidence type="ECO:0000313" key="2">
    <source>
        <dbReference type="EMBL" id="CAD0153061.1"/>
    </source>
</evidence>
<sequence>MDEGGKLLSLTINESIEDYRYEKMACRHRDSWFVGFDFGSLWKQK</sequence>
<accession>A0A8D6U887</accession>
<reference evidence="3 4" key="1">
    <citation type="submission" date="2020-06" db="EMBL/GenBank/DDBJ databases">
        <authorList>
            <person name="Chuat V."/>
        </authorList>
    </citation>
    <scope>NUCLEOTIDE SEQUENCE [LARGE SCALE GENOMIC DNA]</scope>
    <source>
        <strain evidence="1">STH_CIRM_336</strain>
        <strain evidence="2">STH_CIRM_998</strain>
    </source>
</reference>
<proteinExistence type="predicted"/>
<evidence type="ECO:0000313" key="1">
    <source>
        <dbReference type="EMBL" id="CAD0138972.1"/>
    </source>
</evidence>